<dbReference type="Pfam" id="PF12680">
    <property type="entry name" value="SnoaL_2"/>
    <property type="match status" value="1"/>
</dbReference>
<evidence type="ECO:0000259" key="1">
    <source>
        <dbReference type="Pfam" id="PF12680"/>
    </source>
</evidence>
<protein>
    <recommendedName>
        <fullName evidence="1">SnoaL-like domain-containing protein</fullName>
    </recommendedName>
</protein>
<dbReference type="InterPro" id="IPR032710">
    <property type="entry name" value="NTF2-like_dom_sf"/>
</dbReference>
<comment type="caution">
    <text evidence="2">The sequence shown here is derived from an EMBL/GenBank/DDBJ whole genome shotgun (WGS) entry which is preliminary data.</text>
</comment>
<dbReference type="InterPro" id="IPR037401">
    <property type="entry name" value="SnoaL-like"/>
</dbReference>
<dbReference type="Proteomes" id="UP001338125">
    <property type="component" value="Unassembled WGS sequence"/>
</dbReference>
<reference evidence="2 3" key="1">
    <citation type="submission" date="2024-01" db="EMBL/GenBank/DDBJ databases">
        <title>Complete genome of Cladobotryum mycophilum ATHUM6906.</title>
        <authorList>
            <person name="Christinaki A.C."/>
            <person name="Myridakis A.I."/>
            <person name="Kouvelis V.N."/>
        </authorList>
    </citation>
    <scope>NUCLEOTIDE SEQUENCE [LARGE SCALE GENOMIC DNA]</scope>
    <source>
        <strain evidence="2 3">ATHUM6906</strain>
    </source>
</reference>
<feature type="domain" description="SnoaL-like" evidence="1">
    <location>
        <begin position="12"/>
        <end position="120"/>
    </location>
</feature>
<dbReference type="EMBL" id="JAVFKD010000001">
    <property type="protein sequence ID" value="KAK5998720.1"/>
    <property type="molecule type" value="Genomic_DNA"/>
</dbReference>
<evidence type="ECO:0000313" key="3">
    <source>
        <dbReference type="Proteomes" id="UP001338125"/>
    </source>
</evidence>
<proteinExistence type="predicted"/>
<accession>A0ABR0T3Y3</accession>
<sequence>MAAPDYEELYKQLTAAYNSRDVGKIMEFYSDDVKHTDYLTGHLNWTKPQVTEYIKYFFSQINDIEFKTTRVIGSGEFVTWELDMPFVPTESIEALGFVKGEGSLIRGAAVMRWVDGKIVEEVDYFMVIDQAKLVGGA</sequence>
<dbReference type="SUPFAM" id="SSF54427">
    <property type="entry name" value="NTF2-like"/>
    <property type="match status" value="1"/>
</dbReference>
<dbReference type="Gene3D" id="3.10.450.50">
    <property type="match status" value="1"/>
</dbReference>
<keyword evidence="3" id="KW-1185">Reference proteome</keyword>
<name>A0ABR0T3Y3_9HYPO</name>
<gene>
    <name evidence="2" type="ORF">PT974_01102</name>
</gene>
<organism evidence="2 3">
    <name type="scientific">Cladobotryum mycophilum</name>
    <dbReference type="NCBI Taxonomy" id="491253"/>
    <lineage>
        <taxon>Eukaryota</taxon>
        <taxon>Fungi</taxon>
        <taxon>Dikarya</taxon>
        <taxon>Ascomycota</taxon>
        <taxon>Pezizomycotina</taxon>
        <taxon>Sordariomycetes</taxon>
        <taxon>Hypocreomycetidae</taxon>
        <taxon>Hypocreales</taxon>
        <taxon>Hypocreaceae</taxon>
        <taxon>Cladobotryum</taxon>
    </lineage>
</organism>
<evidence type="ECO:0000313" key="2">
    <source>
        <dbReference type="EMBL" id="KAK5998720.1"/>
    </source>
</evidence>